<proteinExistence type="predicted"/>
<dbReference type="Proteomes" id="UP000186817">
    <property type="component" value="Unassembled WGS sequence"/>
</dbReference>
<dbReference type="EMBL" id="LSRX01000639">
    <property type="protein sequence ID" value="OLP91995.1"/>
    <property type="molecule type" value="Genomic_DNA"/>
</dbReference>
<dbReference type="OrthoDB" id="408868at2759"/>
<name>A0A1Q9DA36_SYMMI</name>
<dbReference type="AlphaFoldDB" id="A0A1Q9DA36"/>
<sequence length="298" mass="33467">MIAKGRYCGCKARCEGAEQREKLLITADVMAVSELGQAAPVNKDELLRWEEKGVHVATFKGKMQGFEGTRGLALGCYEDAASAWFAHISLQSVLLYDADQKEPEGPSLSAALEEARARPFKLENARPWDDKGQVGVPLVHSNSKKDSEKAAASSKKNRKSTWKQLEEEEGLLPQKFQFRIWGLETTRPQAFSIQVMMYKASEKECGQALLKEFWESWVFYAKRFAGYRLRVGSCPGEGYTVVTKKMNMKVPVVGFTVRVQMYKKDFHHVGKVFFKLGLHAKGASQPSLSFQPAQRDMA</sequence>
<gene>
    <name evidence="2" type="ORF">AK812_SmicGene26242</name>
</gene>
<accession>A0A1Q9DA36</accession>
<keyword evidence="3" id="KW-1185">Reference proteome</keyword>
<reference evidence="2 3" key="1">
    <citation type="submission" date="2016-02" db="EMBL/GenBank/DDBJ databases">
        <title>Genome analysis of coral dinoflagellate symbionts highlights evolutionary adaptations to a symbiotic lifestyle.</title>
        <authorList>
            <person name="Aranda M."/>
            <person name="Li Y."/>
            <person name="Liew Y.J."/>
            <person name="Baumgarten S."/>
            <person name="Simakov O."/>
            <person name="Wilson M."/>
            <person name="Piel J."/>
            <person name="Ashoor H."/>
            <person name="Bougouffa S."/>
            <person name="Bajic V.B."/>
            <person name="Ryu T."/>
            <person name="Ravasi T."/>
            <person name="Bayer T."/>
            <person name="Micklem G."/>
            <person name="Kim H."/>
            <person name="Bhak J."/>
            <person name="Lajeunesse T.C."/>
            <person name="Voolstra C.R."/>
        </authorList>
    </citation>
    <scope>NUCLEOTIDE SEQUENCE [LARGE SCALE GENOMIC DNA]</scope>
    <source>
        <strain evidence="2 3">CCMP2467</strain>
    </source>
</reference>
<protein>
    <submittedName>
        <fullName evidence="2">Uncharacterized protein</fullName>
    </submittedName>
</protein>
<organism evidence="2 3">
    <name type="scientific">Symbiodinium microadriaticum</name>
    <name type="common">Dinoflagellate</name>
    <name type="synonym">Zooxanthella microadriatica</name>
    <dbReference type="NCBI Taxonomy" id="2951"/>
    <lineage>
        <taxon>Eukaryota</taxon>
        <taxon>Sar</taxon>
        <taxon>Alveolata</taxon>
        <taxon>Dinophyceae</taxon>
        <taxon>Suessiales</taxon>
        <taxon>Symbiodiniaceae</taxon>
        <taxon>Symbiodinium</taxon>
    </lineage>
</organism>
<evidence type="ECO:0000313" key="3">
    <source>
        <dbReference type="Proteomes" id="UP000186817"/>
    </source>
</evidence>
<comment type="caution">
    <text evidence="2">The sequence shown here is derived from an EMBL/GenBank/DDBJ whole genome shotgun (WGS) entry which is preliminary data.</text>
</comment>
<evidence type="ECO:0000256" key="1">
    <source>
        <dbReference type="SAM" id="MobiDB-lite"/>
    </source>
</evidence>
<feature type="region of interest" description="Disordered" evidence="1">
    <location>
        <begin position="126"/>
        <end position="164"/>
    </location>
</feature>
<evidence type="ECO:0000313" key="2">
    <source>
        <dbReference type="EMBL" id="OLP91995.1"/>
    </source>
</evidence>